<protein>
    <submittedName>
        <fullName evidence="4">2'-deoxymugineic-acid 2'-dioxygenase</fullName>
    </submittedName>
</protein>
<dbReference type="GO" id="GO:0046872">
    <property type="term" value="F:metal ion binding"/>
    <property type="evidence" value="ECO:0007669"/>
    <property type="project" value="UniProtKB-KW"/>
</dbReference>
<dbReference type="InterPro" id="IPR044861">
    <property type="entry name" value="IPNS-like_FE2OG_OXY"/>
</dbReference>
<proteinExistence type="predicted"/>
<evidence type="ECO:0000256" key="1">
    <source>
        <dbReference type="ARBA" id="ARBA00022723"/>
    </source>
</evidence>
<keyword evidence="1" id="KW-0479">Metal-binding</keyword>
<dbReference type="AlphaFoldDB" id="A0AAW2IJS2"/>
<sequence>MFCSRTSSPPPGQWMTVDPMPNAFVLNLGLQFKVISNGKFASPIHRVITHREEGRTTIATFLIPADDAFIQPPNKDHAGEMMLSTDVSPTKSFTLPSTRMSVILTLHLNISRTPLNNM</sequence>
<accession>A0AAW2IJS2</accession>
<evidence type="ECO:0000313" key="4">
    <source>
        <dbReference type="EMBL" id="KAL0282375.1"/>
    </source>
</evidence>
<dbReference type="EMBL" id="JACGWK010001822">
    <property type="protein sequence ID" value="KAL0282375.1"/>
    <property type="molecule type" value="Genomic_DNA"/>
</dbReference>
<dbReference type="Pfam" id="PF03171">
    <property type="entry name" value="2OG-FeII_Oxy"/>
    <property type="match status" value="1"/>
</dbReference>
<dbReference type="InterPro" id="IPR027443">
    <property type="entry name" value="IPNS-like_sf"/>
</dbReference>
<organism evidence="4">
    <name type="scientific">Sesamum angustifolium</name>
    <dbReference type="NCBI Taxonomy" id="2727405"/>
    <lineage>
        <taxon>Eukaryota</taxon>
        <taxon>Viridiplantae</taxon>
        <taxon>Streptophyta</taxon>
        <taxon>Embryophyta</taxon>
        <taxon>Tracheophyta</taxon>
        <taxon>Spermatophyta</taxon>
        <taxon>Magnoliopsida</taxon>
        <taxon>eudicotyledons</taxon>
        <taxon>Gunneridae</taxon>
        <taxon>Pentapetalae</taxon>
        <taxon>asterids</taxon>
        <taxon>lamiids</taxon>
        <taxon>Lamiales</taxon>
        <taxon>Pedaliaceae</taxon>
        <taxon>Sesamum</taxon>
    </lineage>
</organism>
<keyword evidence="2" id="KW-0408">Iron</keyword>
<dbReference type="PANTHER" id="PTHR47991">
    <property type="entry name" value="OXOGLUTARATE/IRON-DEPENDENT DIOXYGENASE"/>
    <property type="match status" value="1"/>
</dbReference>
<reference evidence="4" key="2">
    <citation type="journal article" date="2024" name="Plant">
        <title>Genomic evolution and insights into agronomic trait innovations of Sesamum species.</title>
        <authorList>
            <person name="Miao H."/>
            <person name="Wang L."/>
            <person name="Qu L."/>
            <person name="Liu H."/>
            <person name="Sun Y."/>
            <person name="Le M."/>
            <person name="Wang Q."/>
            <person name="Wei S."/>
            <person name="Zheng Y."/>
            <person name="Lin W."/>
            <person name="Duan Y."/>
            <person name="Cao H."/>
            <person name="Xiong S."/>
            <person name="Wang X."/>
            <person name="Wei L."/>
            <person name="Li C."/>
            <person name="Ma Q."/>
            <person name="Ju M."/>
            <person name="Zhao R."/>
            <person name="Li G."/>
            <person name="Mu C."/>
            <person name="Tian Q."/>
            <person name="Mei H."/>
            <person name="Zhang T."/>
            <person name="Gao T."/>
            <person name="Zhang H."/>
        </authorList>
    </citation>
    <scope>NUCLEOTIDE SEQUENCE</scope>
    <source>
        <strain evidence="4">G01</strain>
    </source>
</reference>
<gene>
    <name evidence="4" type="ORF">Sangu_2953000</name>
</gene>
<feature type="domain" description="Isopenicillin N synthase-like Fe(2+) 2OG dioxygenase" evidence="3">
    <location>
        <begin position="12"/>
        <end position="63"/>
    </location>
</feature>
<evidence type="ECO:0000256" key="2">
    <source>
        <dbReference type="ARBA" id="ARBA00023004"/>
    </source>
</evidence>
<dbReference type="SUPFAM" id="SSF51197">
    <property type="entry name" value="Clavaminate synthase-like"/>
    <property type="match status" value="1"/>
</dbReference>
<evidence type="ECO:0000259" key="3">
    <source>
        <dbReference type="Pfam" id="PF03171"/>
    </source>
</evidence>
<name>A0AAW2IJS2_9LAMI</name>
<dbReference type="InterPro" id="IPR050295">
    <property type="entry name" value="Plant_2OG-oxidoreductases"/>
</dbReference>
<comment type="caution">
    <text evidence="4">The sequence shown here is derived from an EMBL/GenBank/DDBJ whole genome shotgun (WGS) entry which is preliminary data.</text>
</comment>
<reference evidence="4" key="1">
    <citation type="submission" date="2020-06" db="EMBL/GenBank/DDBJ databases">
        <authorList>
            <person name="Li T."/>
            <person name="Hu X."/>
            <person name="Zhang T."/>
            <person name="Song X."/>
            <person name="Zhang H."/>
            <person name="Dai N."/>
            <person name="Sheng W."/>
            <person name="Hou X."/>
            <person name="Wei L."/>
        </authorList>
    </citation>
    <scope>NUCLEOTIDE SEQUENCE</scope>
    <source>
        <strain evidence="4">G01</strain>
        <tissue evidence="4">Leaf</tissue>
    </source>
</reference>
<dbReference type="Gene3D" id="2.60.120.330">
    <property type="entry name" value="B-lactam Antibiotic, Isopenicillin N Synthase, Chain"/>
    <property type="match status" value="1"/>
</dbReference>